<sequence>MPKVNHRRGGGGDAGKHISSFEEVKARNSGKLSAYDKARAIRNGDTVEAESDEEEPQQAVQKPRGQSGVQGLIATENPNAVKRDEVKEGVELSRKQREEIERQAARRRYEELHKDVKKQVNKKGGKGVKDPGQGRLRATGRELGAQAAPIAAALCREALAATGAGAGARLHYAEVLGEGAEGAAVLLHRRRWLLEVDEATRFSQWRTETAVARLMNGVSVDAGDLFAALKRAFLASQVACLADGKGVAQWMHVLGAVEEPTAGPRAGPGAGGRGVEGAGAGAGGGETLIWAVQTAHFVEALPELAGWLLVAGGPSEERLRGWLRRLEARLRKEPLLGRYGPAGDSSQVRARHLAQILPAAVGAV</sequence>
<evidence type="ECO:0000313" key="2">
    <source>
        <dbReference type="EMBL" id="CAK0852824.1"/>
    </source>
</evidence>
<dbReference type="EMBL" id="CAUYUJ010015346">
    <property type="protein sequence ID" value="CAK0852824.1"/>
    <property type="molecule type" value="Genomic_DNA"/>
</dbReference>
<evidence type="ECO:0000313" key="3">
    <source>
        <dbReference type="Proteomes" id="UP001189429"/>
    </source>
</evidence>
<protein>
    <submittedName>
        <fullName evidence="2">Uncharacterized protein</fullName>
    </submittedName>
</protein>
<accession>A0ABN9U348</accession>
<dbReference type="Proteomes" id="UP001189429">
    <property type="component" value="Unassembled WGS sequence"/>
</dbReference>
<feature type="compositionally biased region" description="Basic and acidic residues" evidence="1">
    <location>
        <begin position="14"/>
        <end position="26"/>
    </location>
</feature>
<keyword evidence="3" id="KW-1185">Reference proteome</keyword>
<dbReference type="PANTHER" id="PTHR22055">
    <property type="entry name" value="28 KDA HEAT- AND ACID-STABLE PHOSPHOPROTEIN PDGF-ASSOCIATED PROTEIN"/>
    <property type="match status" value="1"/>
</dbReference>
<reference evidence="2" key="1">
    <citation type="submission" date="2023-10" db="EMBL/GenBank/DDBJ databases">
        <authorList>
            <person name="Chen Y."/>
            <person name="Shah S."/>
            <person name="Dougan E. K."/>
            <person name="Thang M."/>
            <person name="Chan C."/>
        </authorList>
    </citation>
    <scope>NUCLEOTIDE SEQUENCE [LARGE SCALE GENOMIC DNA]</scope>
</reference>
<dbReference type="InterPro" id="IPR039876">
    <property type="entry name" value="HAP28"/>
</dbReference>
<evidence type="ECO:0000256" key="1">
    <source>
        <dbReference type="SAM" id="MobiDB-lite"/>
    </source>
</evidence>
<gene>
    <name evidence="2" type="ORF">PCOR1329_LOCUS44485</name>
</gene>
<feature type="region of interest" description="Disordered" evidence="1">
    <location>
        <begin position="115"/>
        <end position="135"/>
    </location>
</feature>
<name>A0ABN9U348_9DINO</name>
<feature type="compositionally biased region" description="Acidic residues" evidence="1">
    <location>
        <begin position="47"/>
        <end position="56"/>
    </location>
</feature>
<proteinExistence type="predicted"/>
<comment type="caution">
    <text evidence="2">The sequence shown here is derived from an EMBL/GenBank/DDBJ whole genome shotgun (WGS) entry which is preliminary data.</text>
</comment>
<organism evidence="2 3">
    <name type="scientific">Prorocentrum cordatum</name>
    <dbReference type="NCBI Taxonomy" id="2364126"/>
    <lineage>
        <taxon>Eukaryota</taxon>
        <taxon>Sar</taxon>
        <taxon>Alveolata</taxon>
        <taxon>Dinophyceae</taxon>
        <taxon>Prorocentrales</taxon>
        <taxon>Prorocentraceae</taxon>
        <taxon>Prorocentrum</taxon>
    </lineage>
</organism>
<feature type="region of interest" description="Disordered" evidence="1">
    <location>
        <begin position="1"/>
        <end position="76"/>
    </location>
</feature>